<feature type="domain" description="PAC" evidence="10">
    <location>
        <begin position="1111"/>
        <end position="1163"/>
    </location>
</feature>
<dbReference type="EC" id="2.7.13.3" evidence="2"/>
<dbReference type="InterPro" id="IPR005467">
    <property type="entry name" value="His_kinase_dom"/>
</dbReference>
<protein>
    <recommendedName>
        <fullName evidence="2">histidine kinase</fullName>
        <ecNumber evidence="2">2.7.13.3</ecNumber>
    </recommendedName>
</protein>
<dbReference type="Pfam" id="PF08447">
    <property type="entry name" value="PAS_3"/>
    <property type="match status" value="3"/>
</dbReference>
<dbReference type="Pfam" id="PF02518">
    <property type="entry name" value="HATPase_c"/>
    <property type="match status" value="1"/>
</dbReference>
<reference evidence="12 13" key="1">
    <citation type="submission" date="2013-09" db="EMBL/GenBank/DDBJ databases">
        <title>Genome sequencing of Arenimonas malthae.</title>
        <authorList>
            <person name="Chen F."/>
            <person name="Wang G."/>
        </authorList>
    </citation>
    <scope>NUCLEOTIDE SEQUENCE [LARGE SCALE GENOMIC DNA]</scope>
    <source>
        <strain evidence="12 13">CC-JY-1</strain>
    </source>
</reference>
<dbReference type="eggNOG" id="COG2203">
    <property type="taxonomic scope" value="Bacteria"/>
</dbReference>
<dbReference type="Gene3D" id="3.30.450.40">
    <property type="match status" value="2"/>
</dbReference>
<feature type="transmembrane region" description="Helical" evidence="7">
    <location>
        <begin position="196"/>
        <end position="217"/>
    </location>
</feature>
<feature type="coiled-coil region" evidence="6">
    <location>
        <begin position="635"/>
        <end position="665"/>
    </location>
</feature>
<dbReference type="PANTHER" id="PTHR43304:SF1">
    <property type="entry name" value="PAC DOMAIN-CONTAINING PROTEIN"/>
    <property type="match status" value="1"/>
</dbReference>
<dbReference type="eggNOG" id="COG3829">
    <property type="taxonomic scope" value="Bacteria"/>
</dbReference>
<evidence type="ECO:0000256" key="1">
    <source>
        <dbReference type="ARBA" id="ARBA00000085"/>
    </source>
</evidence>
<evidence type="ECO:0000259" key="9">
    <source>
        <dbReference type="PROSITE" id="PS50112"/>
    </source>
</evidence>
<keyword evidence="3" id="KW-0597">Phosphoprotein</keyword>
<dbReference type="PANTHER" id="PTHR43304">
    <property type="entry name" value="PHYTOCHROME-LIKE PROTEIN CPH1"/>
    <property type="match status" value="1"/>
</dbReference>
<dbReference type="Pfam" id="PF00512">
    <property type="entry name" value="HisKA"/>
    <property type="match status" value="1"/>
</dbReference>
<dbReference type="Gene3D" id="3.30.450.20">
    <property type="entry name" value="PAS domain"/>
    <property type="match status" value="6"/>
</dbReference>
<accession>A0A091AS37</accession>
<dbReference type="SMART" id="SM00065">
    <property type="entry name" value="GAF"/>
    <property type="match status" value="2"/>
</dbReference>
<sequence length="2004" mass="220084">MLAVLLAISGVVEAAWLDAFLPRGWPPWLSMAPVAVVVAGLWLRVDRRRWSMLALGMALASLGLVMVAWPGAEAEARSVAPWLAALVAAVGLGAQAAAPRLAVALVARAAGGFLLALALLALRGVFEDGRGAGLPLGLASILAWTGTAAWLLVRDLAPGSQRMLRLCSALLAGLAVLVMAGWWLHVPYIVQGGTDYVPMQFNTAFCAFLMAVALRLLATGRRNLALLPLLPVALFALVSLAEEYAGWSVGAGEWLLTHGIVAEGVVPGRMAPNTATAFLLGILGVVLAPTGGQRSPVRWSATWACGFVVTVIALIVLTGYVFGIPVLRGWGSHTPMAMMTGVSMALIGLGLGFGGSEVQRTLRQRAAWMPVVVALGATAASVLMWYAIDRDQAERAQAELRQQAQLVRQYIETDVRIRNDALRRMAERMSGASDETERQDLFRLDSAIYLRDFPSFASVLWVDDDTRVKGSLQREGFAADVLGIRLDFEQIRTEAFERARRSGQPEQSRPIVLLNGRPGELVVAPLVGAEGSAGFVVAAVMHDDLYPRVLEPLAETNPLRVRHGGTLLYQRGEPGIAPPLVLTLQGPDDQLVLEIWPDGEGEGAPLANLLLFTGLLGGGLLALALRLAGLARERAEEAERKGAELACQMAEAERARLALGEVEQELSSVFGSISDAFYTLDRDWRFVFVNPRAEQLMQRPREALVGTRVWDAFPEARGTVVEQEFRDAVTNNRAREFEVHFPPLSAWFYARVFPHPHGLAVYFQDISERKRAEAGMLKARAASERAQQIAQLGSWEYDLGTGELSWSPEVLRIFGLQRGHARHTLPAMLQLVHFEDRGRLQDAQRRLHAGEADLDIEYRIVRPDGETRYVRELGTLVRDEAGKPVAASGAIQDVTQRHQSEDALRELSRRLEQSLVMNRLVLENSLDVICVIDANGRFTQVSSACQALWGFTPGELVGRAYFDLAHPDDRANTLREGAAVLAGRPTVDFRNRVLRKDGSVVSMQWSAVWSPRERLMFAVARDVTEAERQANALREAKESLQRAQQVARMGAWELDIATNALRWSDEVYGIFHVRPGQFAGTLEAFAERVHPEDMARLQAAQQRMLEGGPDLDVEHRIVLPDGSVGHVHERARVLRGEDGRPWLISGSVQDITERKRARQLEAGQRSILASIAARRPLTDSLLATTRVCEEQFAGALCSILLLDESGQHVLQGAAPSLPAAYNAAVHGLAIGPKAGSCGTAAWRRERVVVADIETDPLWEDYRDLAREHGLRACWSTPVKSSSGKVLATFATYYREPREPAPAELATIDGLASLVAVAIEHAEAYRALELGEQRFRSLFDEHPDAVYSLDLEGRYTSVNDSFAHLAGVEPAQVLGQLFDERTAPEQREVVRAHFEAACRGEACSYEMTGLAVDGARVELRVTNLPIVVEGRVTGVFGIAQDISLLHKHQRELSGALDAADQLSRQLQRLSEASIAINRDLGEATLYQQLVDKVREIIGAHQAVVSVEPDDGSPQQLNAVSLSDKYAAWRDYDAPIDGTGIYALVGQQQRPLRMTQAELESHPRWQSFGAEASRHPPMRGWLAVPLVGSDGKTLGILQLSDKYKGEFSADDEQVAMQFAQMAVIAIERARLLTRLGVRDRFFEMSLEVFVVFDPANQRFVQVNPMLSEITGYSREELCSREIQAFVHPDDWPKTGDRAAALAGRKEVPTAFVNRYVRRDGTVRWMEWMSSPDRDGLVYAVGRDITERLRAEAALRQTLADLNNRNRELQDFAFIASHDLQEPLRKIRAFADRLQQRHAEGLAAEARDYLDRTSQAAARMQVLIDDLLAYSRVAARGKPFKPVDLGQVLAGVLDDLEATLEASGGRVVAGPLPTLEGDPTQLRQVFQNLLSNALKFRSPDRAPVVTISAEPSPAEDGPGWILRFQDNGIGFEPRHAEKVFGPFQRLHARQEYAGTGIGLAIVRRIIERHRGEIHAEGRPGEGATFVIRLPQTQPADPTLLAGPMAES</sequence>
<keyword evidence="7" id="KW-0472">Membrane</keyword>
<dbReference type="PROSITE" id="PS50113">
    <property type="entry name" value="PAC"/>
    <property type="match status" value="2"/>
</dbReference>
<evidence type="ECO:0000256" key="4">
    <source>
        <dbReference type="ARBA" id="ARBA00022679"/>
    </source>
</evidence>
<dbReference type="SUPFAM" id="SSF55785">
    <property type="entry name" value="PYP-like sensor domain (PAS domain)"/>
    <property type="match status" value="6"/>
</dbReference>
<feature type="domain" description="CHASE" evidence="11">
    <location>
        <begin position="480"/>
        <end position="555"/>
    </location>
</feature>
<dbReference type="CDD" id="cd00130">
    <property type="entry name" value="PAS"/>
    <property type="match status" value="6"/>
</dbReference>
<dbReference type="InterPro" id="IPR052162">
    <property type="entry name" value="Sensor_kinase/Photoreceptor"/>
</dbReference>
<dbReference type="NCBIfam" id="TIGR00229">
    <property type="entry name" value="sensory_box"/>
    <property type="match status" value="5"/>
</dbReference>
<evidence type="ECO:0000256" key="3">
    <source>
        <dbReference type="ARBA" id="ARBA00022553"/>
    </source>
</evidence>
<feature type="domain" description="PAS" evidence="9">
    <location>
        <begin position="1647"/>
        <end position="1688"/>
    </location>
</feature>
<dbReference type="SUPFAM" id="SSF55781">
    <property type="entry name" value="GAF domain-like"/>
    <property type="match status" value="2"/>
</dbReference>
<dbReference type="PRINTS" id="PR00344">
    <property type="entry name" value="BCTRLSENSOR"/>
</dbReference>
<dbReference type="InterPro" id="IPR035965">
    <property type="entry name" value="PAS-like_dom_sf"/>
</dbReference>
<organism evidence="12 13">
    <name type="scientific">Arenimonas malthae CC-JY-1</name>
    <dbReference type="NCBI Taxonomy" id="1384054"/>
    <lineage>
        <taxon>Bacteria</taxon>
        <taxon>Pseudomonadati</taxon>
        <taxon>Pseudomonadota</taxon>
        <taxon>Gammaproteobacteria</taxon>
        <taxon>Lysobacterales</taxon>
        <taxon>Lysobacteraceae</taxon>
        <taxon>Arenimonas</taxon>
    </lineage>
</organism>
<feature type="transmembrane region" description="Helical" evidence="7">
    <location>
        <begin position="78"/>
        <end position="98"/>
    </location>
</feature>
<feature type="domain" description="PAS" evidence="9">
    <location>
        <begin position="1330"/>
        <end position="1400"/>
    </location>
</feature>
<dbReference type="InterPro" id="IPR013656">
    <property type="entry name" value="PAS_4"/>
</dbReference>
<feature type="coiled-coil region" evidence="6">
    <location>
        <begin position="1444"/>
        <end position="1478"/>
    </location>
</feature>
<dbReference type="Pfam" id="PF13185">
    <property type="entry name" value="GAF_2"/>
    <property type="match status" value="1"/>
</dbReference>
<feature type="domain" description="PAS" evidence="9">
    <location>
        <begin position="1036"/>
        <end position="1108"/>
    </location>
</feature>
<dbReference type="Pfam" id="PF08448">
    <property type="entry name" value="PAS_4"/>
    <property type="match status" value="3"/>
</dbReference>
<dbReference type="FunFam" id="3.30.565.10:FF:000006">
    <property type="entry name" value="Sensor histidine kinase WalK"/>
    <property type="match status" value="1"/>
</dbReference>
<dbReference type="PROSITE" id="PS50109">
    <property type="entry name" value="HIS_KIN"/>
    <property type="match status" value="1"/>
</dbReference>
<dbReference type="Gene3D" id="3.30.565.10">
    <property type="entry name" value="Histidine kinase-like ATPase, C-terminal domain"/>
    <property type="match status" value="1"/>
</dbReference>
<feature type="transmembrane region" description="Helical" evidence="7">
    <location>
        <begin position="105"/>
        <end position="126"/>
    </location>
</feature>
<dbReference type="GO" id="GO:0005886">
    <property type="term" value="C:plasma membrane"/>
    <property type="evidence" value="ECO:0007669"/>
    <property type="project" value="UniProtKB-ARBA"/>
</dbReference>
<dbReference type="InterPro" id="IPR000700">
    <property type="entry name" value="PAS-assoc_C"/>
</dbReference>
<dbReference type="Proteomes" id="UP000029392">
    <property type="component" value="Unassembled WGS sequence"/>
</dbReference>
<dbReference type="InterPro" id="IPR003018">
    <property type="entry name" value="GAF"/>
</dbReference>
<dbReference type="CDD" id="cd00082">
    <property type="entry name" value="HisKA"/>
    <property type="match status" value="1"/>
</dbReference>
<dbReference type="PROSITE" id="PS50839">
    <property type="entry name" value="CHASE"/>
    <property type="match status" value="1"/>
</dbReference>
<evidence type="ECO:0000256" key="2">
    <source>
        <dbReference type="ARBA" id="ARBA00012438"/>
    </source>
</evidence>
<feature type="domain" description="PAC" evidence="10">
    <location>
        <begin position="854"/>
        <end position="906"/>
    </location>
</feature>
<dbReference type="SMART" id="SM00387">
    <property type="entry name" value="HATPase_c"/>
    <property type="match status" value="1"/>
</dbReference>
<feature type="transmembrane region" description="Helical" evidence="7">
    <location>
        <begin position="132"/>
        <end position="152"/>
    </location>
</feature>
<comment type="caution">
    <text evidence="12">The sequence shown here is derived from an EMBL/GenBank/DDBJ whole genome shotgun (WGS) entry which is preliminary data.</text>
</comment>
<dbReference type="eggNOG" id="COG4251">
    <property type="taxonomic scope" value="Bacteria"/>
</dbReference>
<feature type="domain" description="PAS" evidence="9">
    <location>
        <begin position="919"/>
        <end position="984"/>
    </location>
</feature>
<feature type="transmembrane region" description="Helical" evidence="7">
    <location>
        <begin position="50"/>
        <end position="72"/>
    </location>
</feature>
<dbReference type="SUPFAM" id="SSF47384">
    <property type="entry name" value="Homodimeric domain of signal transducing histidine kinase"/>
    <property type="match status" value="1"/>
</dbReference>
<dbReference type="GO" id="GO:0000155">
    <property type="term" value="F:phosphorelay sensor kinase activity"/>
    <property type="evidence" value="ECO:0007669"/>
    <property type="project" value="InterPro"/>
</dbReference>
<evidence type="ECO:0000256" key="7">
    <source>
        <dbReference type="SAM" id="Phobius"/>
    </source>
</evidence>
<dbReference type="SMART" id="SM00086">
    <property type="entry name" value="PAC"/>
    <property type="match status" value="5"/>
</dbReference>
<evidence type="ECO:0000256" key="6">
    <source>
        <dbReference type="SAM" id="Coils"/>
    </source>
</evidence>
<dbReference type="SUPFAM" id="SSF55874">
    <property type="entry name" value="ATPase domain of HSP90 chaperone/DNA topoisomerase II/histidine kinase"/>
    <property type="match status" value="1"/>
</dbReference>
<evidence type="ECO:0000313" key="12">
    <source>
        <dbReference type="EMBL" id="KFN42983.1"/>
    </source>
</evidence>
<dbReference type="SMART" id="SM00388">
    <property type="entry name" value="HisKA"/>
    <property type="match status" value="1"/>
</dbReference>
<dbReference type="eggNOG" id="COG2205">
    <property type="taxonomic scope" value="Bacteria"/>
</dbReference>
<feature type="transmembrane region" description="Helical" evidence="7">
    <location>
        <begin position="270"/>
        <end position="289"/>
    </location>
</feature>
<name>A0A091AS37_9GAMM</name>
<dbReference type="InterPro" id="IPR029016">
    <property type="entry name" value="GAF-like_dom_sf"/>
</dbReference>
<feature type="transmembrane region" description="Helical" evidence="7">
    <location>
        <begin position="366"/>
        <end position="388"/>
    </location>
</feature>
<dbReference type="Gene3D" id="1.10.287.130">
    <property type="match status" value="1"/>
</dbReference>
<dbReference type="EMBL" id="AVCH01000196">
    <property type="protein sequence ID" value="KFN42983.1"/>
    <property type="molecule type" value="Genomic_DNA"/>
</dbReference>
<keyword evidence="13" id="KW-1185">Reference proteome</keyword>
<dbReference type="SMART" id="SM00091">
    <property type="entry name" value="PAS"/>
    <property type="match status" value="6"/>
</dbReference>
<evidence type="ECO:0000259" key="11">
    <source>
        <dbReference type="PROSITE" id="PS50839"/>
    </source>
</evidence>
<dbReference type="InterPro" id="IPR036890">
    <property type="entry name" value="HATPase_C_sf"/>
</dbReference>
<dbReference type="PROSITE" id="PS50112">
    <property type="entry name" value="PAS"/>
    <property type="match status" value="5"/>
</dbReference>
<feature type="transmembrane region" description="Helical" evidence="7">
    <location>
        <begin position="164"/>
        <end position="184"/>
    </location>
</feature>
<keyword evidence="7" id="KW-0812">Transmembrane</keyword>
<evidence type="ECO:0000259" key="10">
    <source>
        <dbReference type="PROSITE" id="PS50113"/>
    </source>
</evidence>
<dbReference type="InterPro" id="IPR036097">
    <property type="entry name" value="HisK_dim/P_sf"/>
</dbReference>
<feature type="domain" description="Histidine kinase" evidence="8">
    <location>
        <begin position="1772"/>
        <end position="1990"/>
    </location>
</feature>
<dbReference type="InterPro" id="IPR001610">
    <property type="entry name" value="PAC"/>
</dbReference>
<dbReference type="Pfam" id="PF01590">
    <property type="entry name" value="GAF"/>
    <property type="match status" value="1"/>
</dbReference>
<evidence type="ECO:0000256" key="5">
    <source>
        <dbReference type="ARBA" id="ARBA00022777"/>
    </source>
</evidence>
<evidence type="ECO:0000313" key="13">
    <source>
        <dbReference type="Proteomes" id="UP000029392"/>
    </source>
</evidence>
<dbReference type="PATRIC" id="fig|1384054.3.peg.2442"/>
<proteinExistence type="predicted"/>
<feature type="transmembrane region" description="Helical" evidence="7">
    <location>
        <begin position="224"/>
        <end position="241"/>
    </location>
</feature>
<dbReference type="STRING" id="1384054.N790_11245"/>
<dbReference type="InterPro" id="IPR013655">
    <property type="entry name" value="PAS_fold_3"/>
</dbReference>
<keyword evidence="5" id="KW-0418">Kinase</keyword>
<keyword evidence="7" id="KW-1133">Transmembrane helix</keyword>
<comment type="catalytic activity">
    <reaction evidence="1">
        <text>ATP + protein L-histidine = ADP + protein N-phospho-L-histidine.</text>
        <dbReference type="EC" id="2.7.13.3"/>
    </reaction>
</comment>
<dbReference type="InterPro" id="IPR000014">
    <property type="entry name" value="PAS"/>
</dbReference>
<dbReference type="Gene3D" id="2.10.70.100">
    <property type="match status" value="2"/>
</dbReference>
<keyword evidence="4" id="KW-0808">Transferase</keyword>
<gene>
    <name evidence="12" type="ORF">N790_11245</name>
</gene>
<dbReference type="InterPro" id="IPR006189">
    <property type="entry name" value="CHASE_dom"/>
</dbReference>
<feature type="transmembrane region" description="Helical" evidence="7">
    <location>
        <begin position="301"/>
        <end position="324"/>
    </location>
</feature>
<feature type="domain" description="PAS" evidence="9">
    <location>
        <begin position="662"/>
        <end position="732"/>
    </location>
</feature>
<keyword evidence="6" id="KW-0175">Coiled coil</keyword>
<evidence type="ECO:0000259" key="8">
    <source>
        <dbReference type="PROSITE" id="PS50109"/>
    </source>
</evidence>
<dbReference type="InterPro" id="IPR003661">
    <property type="entry name" value="HisK_dim/P_dom"/>
</dbReference>
<feature type="transmembrane region" description="Helical" evidence="7">
    <location>
        <begin position="24"/>
        <end position="43"/>
    </location>
</feature>
<feature type="transmembrane region" description="Helical" evidence="7">
    <location>
        <begin position="336"/>
        <end position="354"/>
    </location>
</feature>
<dbReference type="InterPro" id="IPR004358">
    <property type="entry name" value="Sig_transdc_His_kin-like_C"/>
</dbReference>
<dbReference type="InterPro" id="IPR003594">
    <property type="entry name" value="HATPase_dom"/>
</dbReference>